<keyword evidence="5" id="KW-1185">Reference proteome</keyword>
<feature type="transmembrane region" description="Helical" evidence="3">
    <location>
        <begin position="32"/>
        <end position="53"/>
    </location>
</feature>
<protein>
    <submittedName>
        <fullName evidence="4">Uncharacterized protein</fullName>
    </submittedName>
</protein>
<gene>
    <name evidence="4" type="ORF">E5S67_02712</name>
</gene>
<dbReference type="Proteomes" id="UP000702425">
    <property type="component" value="Unassembled WGS sequence"/>
</dbReference>
<evidence type="ECO:0000256" key="2">
    <source>
        <dbReference type="SAM" id="MobiDB-lite"/>
    </source>
</evidence>
<keyword evidence="3" id="KW-0812">Transmembrane</keyword>
<proteinExistence type="predicted"/>
<evidence type="ECO:0000256" key="3">
    <source>
        <dbReference type="SAM" id="Phobius"/>
    </source>
</evidence>
<feature type="compositionally biased region" description="Low complexity" evidence="2">
    <location>
        <begin position="269"/>
        <end position="290"/>
    </location>
</feature>
<evidence type="ECO:0000313" key="4">
    <source>
        <dbReference type="EMBL" id="NQE34983.1"/>
    </source>
</evidence>
<evidence type="ECO:0000313" key="5">
    <source>
        <dbReference type="Proteomes" id="UP000702425"/>
    </source>
</evidence>
<feature type="region of interest" description="Disordered" evidence="2">
    <location>
        <begin position="251"/>
        <end position="303"/>
    </location>
</feature>
<sequence length="303" mass="33824">MSTQIILVEPRLAVASPKPKQAKPGHPSSDQLFMGASGLLLLLLIGLAVFTKLKLDDLNKKLKFEEFRNRELQKKYKMALETISKMEKNPDLIHSRDFNLDYLRMRMAEEVFHFGIVNQIKQKVKDKISIALRPTQSAVGEKNGSAGTGRQVDSMFDIEYETGDPAVKIEKRVLFRIQIKLMKLPTQATSATINQIIDCLETYLSPSDDHDSWQPTIQGRIVHIEWDQKAKPTPMLVLEQSNEGVNVTFRTTRTPAGRPANDLERQLTGAKGQKNGKSSSKTSSKGATKSPAKVGGKRPGSRK</sequence>
<keyword evidence="3" id="KW-0472">Membrane</keyword>
<dbReference type="RefSeq" id="WP_172188013.1">
    <property type="nucleotide sequence ID" value="NZ_CAWPPK010000257.1"/>
</dbReference>
<accession>A0ABX2CYI8</accession>
<keyword evidence="1" id="KW-0175">Coiled coil</keyword>
<name>A0ABX2CYI8_9CYAN</name>
<keyword evidence="3" id="KW-1133">Transmembrane helix</keyword>
<feature type="coiled-coil region" evidence="1">
    <location>
        <begin position="55"/>
        <end position="89"/>
    </location>
</feature>
<evidence type="ECO:0000256" key="1">
    <source>
        <dbReference type="SAM" id="Coils"/>
    </source>
</evidence>
<dbReference type="EMBL" id="SRRZ01000044">
    <property type="protein sequence ID" value="NQE34983.1"/>
    <property type="molecule type" value="Genomic_DNA"/>
</dbReference>
<reference evidence="4 5" key="1">
    <citation type="journal article" date="2020" name="Sci. Rep.">
        <title>A novel cyanobacterial geosmin producer, revising GeoA distribution and dispersion patterns in Bacteria.</title>
        <authorList>
            <person name="Churro C."/>
            <person name="Semedo-Aguiar A.P."/>
            <person name="Silva A.D."/>
            <person name="Pereira-Leal J.B."/>
            <person name="Leite R.B."/>
        </authorList>
    </citation>
    <scope>NUCLEOTIDE SEQUENCE [LARGE SCALE GENOMIC DNA]</scope>
    <source>
        <strain evidence="4 5">IPMA8</strain>
    </source>
</reference>
<comment type="caution">
    <text evidence="4">The sequence shown here is derived from an EMBL/GenBank/DDBJ whole genome shotgun (WGS) entry which is preliminary data.</text>
</comment>
<organism evidence="4 5">
    <name type="scientific">Microcoleus asticus IPMA8</name>
    <dbReference type="NCBI Taxonomy" id="2563858"/>
    <lineage>
        <taxon>Bacteria</taxon>
        <taxon>Bacillati</taxon>
        <taxon>Cyanobacteriota</taxon>
        <taxon>Cyanophyceae</taxon>
        <taxon>Oscillatoriophycideae</taxon>
        <taxon>Oscillatoriales</taxon>
        <taxon>Microcoleaceae</taxon>
        <taxon>Microcoleus</taxon>
        <taxon>Microcoleus asticus</taxon>
    </lineage>
</organism>